<dbReference type="AlphaFoldDB" id="A0AAX6FIS4"/>
<keyword evidence="3 5" id="KW-1133">Transmembrane helix</keyword>
<keyword evidence="4 5" id="KW-0472">Membrane</keyword>
<dbReference type="Pfam" id="PF04547">
    <property type="entry name" value="Anoctamin"/>
    <property type="match status" value="1"/>
</dbReference>
<proteinExistence type="predicted"/>
<keyword evidence="2 5" id="KW-0812">Transmembrane</keyword>
<dbReference type="InterPro" id="IPR049452">
    <property type="entry name" value="Anoctamin_TM"/>
</dbReference>
<dbReference type="PANTHER" id="PTHR12308">
    <property type="entry name" value="ANOCTAMIN"/>
    <property type="match status" value="1"/>
</dbReference>
<evidence type="ECO:0000256" key="1">
    <source>
        <dbReference type="ARBA" id="ARBA00004141"/>
    </source>
</evidence>
<gene>
    <name evidence="7" type="ORF">M6B38_418425</name>
</gene>
<keyword evidence="8" id="KW-1185">Reference proteome</keyword>
<dbReference type="EMBL" id="JANAVB010028398">
    <property type="protein sequence ID" value="KAJ6815851.1"/>
    <property type="molecule type" value="Genomic_DNA"/>
</dbReference>
<feature type="transmembrane region" description="Helical" evidence="5">
    <location>
        <begin position="209"/>
        <end position="233"/>
    </location>
</feature>
<dbReference type="InterPro" id="IPR007632">
    <property type="entry name" value="Anoctamin"/>
</dbReference>
<feature type="transmembrane region" description="Helical" evidence="5">
    <location>
        <begin position="318"/>
        <end position="342"/>
    </location>
</feature>
<dbReference type="GO" id="GO:0016020">
    <property type="term" value="C:membrane"/>
    <property type="evidence" value="ECO:0007669"/>
    <property type="project" value="UniProtKB-SubCell"/>
</dbReference>
<feature type="transmembrane region" description="Helical" evidence="5">
    <location>
        <begin position="239"/>
        <end position="261"/>
    </location>
</feature>
<feature type="domain" description="Anoctamin transmembrane" evidence="6">
    <location>
        <begin position="198"/>
        <end position="339"/>
    </location>
</feature>
<dbReference type="Proteomes" id="UP001140949">
    <property type="component" value="Unassembled WGS sequence"/>
</dbReference>
<name>A0AAX6FIS4_IRIPA</name>
<dbReference type="GO" id="GO:0005254">
    <property type="term" value="F:chloride channel activity"/>
    <property type="evidence" value="ECO:0007669"/>
    <property type="project" value="TreeGrafter"/>
</dbReference>
<evidence type="ECO:0000256" key="4">
    <source>
        <dbReference type="ARBA" id="ARBA00023136"/>
    </source>
</evidence>
<evidence type="ECO:0000259" key="6">
    <source>
        <dbReference type="Pfam" id="PF04547"/>
    </source>
</evidence>
<sequence length="346" mass="39673">MGIDVNGGGGGGGEEATGFEVAIVVPKKKDGDADGGSRDCVELLVRELERAGLVVDRVQGISDEFIKLAAPMRTLGRAAAELHLKKLTYVGVDLPFEWDQVTAFVRQPDGSLFSWCERFTCFRHLIYEIVNETKTELTLYFAGKEFKFQPNESLIKRMESEGIVKQIFPMHDEIRRKQLLGSWALNWLDLTWQPIDEIYSYFGTKIATYFVFLGMYTRWLLFPAAFGIALHMIDFGSLQLLVLPAFFIFIVSWAVFFSQFWKRKNAALLARWGIDNEINSTQSHWEPDKKVEADNPKEKRSLQRDEWLGLLLRIRNNAIIVVAIIVCSCRLNWLMLICTRLLNLMF</sequence>
<protein>
    <submittedName>
        <fullName evidence="7">Anoctamin-like protein isoform X1</fullName>
    </submittedName>
</protein>
<reference evidence="7" key="1">
    <citation type="journal article" date="2023" name="GigaByte">
        <title>Genome assembly of the bearded iris, Iris pallida Lam.</title>
        <authorList>
            <person name="Bruccoleri R.E."/>
            <person name="Oakeley E.J."/>
            <person name="Faust A.M.E."/>
            <person name="Altorfer M."/>
            <person name="Dessus-Babus S."/>
            <person name="Burckhardt D."/>
            <person name="Oertli M."/>
            <person name="Naumann U."/>
            <person name="Petersen F."/>
            <person name="Wong J."/>
        </authorList>
    </citation>
    <scope>NUCLEOTIDE SEQUENCE</scope>
    <source>
        <strain evidence="7">GSM-AAB239-AS_SAM_17_03QT</strain>
    </source>
</reference>
<reference evidence="7" key="2">
    <citation type="submission" date="2023-04" db="EMBL/GenBank/DDBJ databases">
        <authorList>
            <person name="Bruccoleri R.E."/>
            <person name="Oakeley E.J."/>
            <person name="Faust A.-M."/>
            <person name="Dessus-Babus S."/>
            <person name="Altorfer M."/>
            <person name="Burckhardt D."/>
            <person name="Oertli M."/>
            <person name="Naumann U."/>
            <person name="Petersen F."/>
            <person name="Wong J."/>
        </authorList>
    </citation>
    <scope>NUCLEOTIDE SEQUENCE</scope>
    <source>
        <strain evidence="7">GSM-AAB239-AS_SAM_17_03QT</strain>
        <tissue evidence="7">Leaf</tissue>
    </source>
</reference>
<comment type="subcellular location">
    <subcellularLocation>
        <location evidence="1">Membrane</location>
        <topology evidence="1">Multi-pass membrane protein</topology>
    </subcellularLocation>
</comment>
<accession>A0AAX6FIS4</accession>
<evidence type="ECO:0000256" key="5">
    <source>
        <dbReference type="SAM" id="Phobius"/>
    </source>
</evidence>
<dbReference type="PANTHER" id="PTHR12308:SF73">
    <property type="entry name" value="ANOCTAMIN"/>
    <property type="match status" value="1"/>
</dbReference>
<organism evidence="7 8">
    <name type="scientific">Iris pallida</name>
    <name type="common">Sweet iris</name>
    <dbReference type="NCBI Taxonomy" id="29817"/>
    <lineage>
        <taxon>Eukaryota</taxon>
        <taxon>Viridiplantae</taxon>
        <taxon>Streptophyta</taxon>
        <taxon>Embryophyta</taxon>
        <taxon>Tracheophyta</taxon>
        <taxon>Spermatophyta</taxon>
        <taxon>Magnoliopsida</taxon>
        <taxon>Liliopsida</taxon>
        <taxon>Asparagales</taxon>
        <taxon>Iridaceae</taxon>
        <taxon>Iridoideae</taxon>
        <taxon>Irideae</taxon>
        <taxon>Iris</taxon>
    </lineage>
</organism>
<evidence type="ECO:0000313" key="7">
    <source>
        <dbReference type="EMBL" id="KAJ6815851.1"/>
    </source>
</evidence>
<evidence type="ECO:0000313" key="8">
    <source>
        <dbReference type="Proteomes" id="UP001140949"/>
    </source>
</evidence>
<evidence type="ECO:0000256" key="3">
    <source>
        <dbReference type="ARBA" id="ARBA00022989"/>
    </source>
</evidence>
<comment type="caution">
    <text evidence="7">The sequence shown here is derived from an EMBL/GenBank/DDBJ whole genome shotgun (WGS) entry which is preliminary data.</text>
</comment>
<evidence type="ECO:0000256" key="2">
    <source>
        <dbReference type="ARBA" id="ARBA00022692"/>
    </source>
</evidence>